<gene>
    <name evidence="6" type="ORF">HOV93_40150</name>
</gene>
<keyword evidence="3" id="KW-0233">DNA recombination</keyword>
<evidence type="ECO:0000259" key="5">
    <source>
        <dbReference type="PROSITE" id="PS51898"/>
    </source>
</evidence>
<proteinExistence type="inferred from homology"/>
<name>A0A7V9A8V5_9BACT</name>
<dbReference type="Pfam" id="PF00589">
    <property type="entry name" value="Phage_integrase"/>
    <property type="match status" value="1"/>
</dbReference>
<dbReference type="Gene3D" id="1.10.150.130">
    <property type="match status" value="1"/>
</dbReference>
<feature type="domain" description="Tyr recombinase" evidence="5">
    <location>
        <begin position="205"/>
        <end position="387"/>
    </location>
</feature>
<keyword evidence="2" id="KW-0238">DNA-binding</keyword>
<protein>
    <recommendedName>
        <fullName evidence="5">Tyr recombinase domain-containing protein</fullName>
    </recommendedName>
</protein>
<dbReference type="InterPro" id="IPR050090">
    <property type="entry name" value="Tyrosine_recombinase_XerCD"/>
</dbReference>
<evidence type="ECO:0000256" key="1">
    <source>
        <dbReference type="ARBA" id="ARBA00008857"/>
    </source>
</evidence>
<accession>A0A7V9A8V5</accession>
<dbReference type="PANTHER" id="PTHR30349:SF41">
    <property type="entry name" value="INTEGRASE_RECOMBINASE PROTEIN MJ0367-RELATED"/>
    <property type="match status" value="1"/>
</dbReference>
<dbReference type="PROSITE" id="PS51898">
    <property type="entry name" value="TYR_RECOMBINASE"/>
    <property type="match status" value="1"/>
</dbReference>
<dbReference type="GO" id="GO:0003677">
    <property type="term" value="F:DNA binding"/>
    <property type="evidence" value="ECO:0007669"/>
    <property type="project" value="UniProtKB-KW"/>
</dbReference>
<dbReference type="InterPro" id="IPR002104">
    <property type="entry name" value="Integrase_catalytic"/>
</dbReference>
<dbReference type="InterPro" id="IPR010998">
    <property type="entry name" value="Integrase_recombinase_N"/>
</dbReference>
<dbReference type="GO" id="GO:0015074">
    <property type="term" value="P:DNA integration"/>
    <property type="evidence" value="ECO:0007669"/>
    <property type="project" value="InterPro"/>
</dbReference>
<evidence type="ECO:0000313" key="7">
    <source>
        <dbReference type="Proteomes" id="UP000551616"/>
    </source>
</evidence>
<evidence type="ECO:0000256" key="2">
    <source>
        <dbReference type="ARBA" id="ARBA00023125"/>
    </source>
</evidence>
<comment type="similarity">
    <text evidence="1">Belongs to the 'phage' integrase family.</text>
</comment>
<dbReference type="EMBL" id="JABRWO010000011">
    <property type="protein sequence ID" value="MBA2116822.1"/>
    <property type="molecule type" value="Genomic_DNA"/>
</dbReference>
<dbReference type="GO" id="GO:0006310">
    <property type="term" value="P:DNA recombination"/>
    <property type="evidence" value="ECO:0007669"/>
    <property type="project" value="UniProtKB-KW"/>
</dbReference>
<dbReference type="PANTHER" id="PTHR30349">
    <property type="entry name" value="PHAGE INTEGRASE-RELATED"/>
    <property type="match status" value="1"/>
</dbReference>
<organism evidence="6 7">
    <name type="scientific">Bremerella alba</name>
    <dbReference type="NCBI Taxonomy" id="980252"/>
    <lineage>
        <taxon>Bacteria</taxon>
        <taxon>Pseudomonadati</taxon>
        <taxon>Planctomycetota</taxon>
        <taxon>Planctomycetia</taxon>
        <taxon>Pirellulales</taxon>
        <taxon>Pirellulaceae</taxon>
        <taxon>Bremerella</taxon>
    </lineage>
</organism>
<dbReference type="Proteomes" id="UP000551616">
    <property type="component" value="Unassembled WGS sequence"/>
</dbReference>
<evidence type="ECO:0000256" key="4">
    <source>
        <dbReference type="SAM" id="MobiDB-lite"/>
    </source>
</evidence>
<feature type="region of interest" description="Disordered" evidence="4">
    <location>
        <begin position="397"/>
        <end position="427"/>
    </location>
</feature>
<dbReference type="SUPFAM" id="SSF56349">
    <property type="entry name" value="DNA breaking-rejoining enzymes"/>
    <property type="match status" value="1"/>
</dbReference>
<dbReference type="RefSeq" id="WP_207398214.1">
    <property type="nucleotide sequence ID" value="NZ_JABRWO010000011.1"/>
</dbReference>
<dbReference type="AlphaFoldDB" id="A0A7V9A8V5"/>
<dbReference type="InterPro" id="IPR011010">
    <property type="entry name" value="DNA_brk_join_enz"/>
</dbReference>
<evidence type="ECO:0000256" key="3">
    <source>
        <dbReference type="ARBA" id="ARBA00023172"/>
    </source>
</evidence>
<keyword evidence="7" id="KW-1185">Reference proteome</keyword>
<reference evidence="6 7" key="1">
    <citation type="submission" date="2020-05" db="EMBL/GenBank/DDBJ databases">
        <title>Bremerella alba sp. nov., a novel planctomycete isolated from the surface of the macroalga Fucus spiralis.</title>
        <authorList>
            <person name="Godinho O."/>
            <person name="Botelho R."/>
            <person name="Albuquerque L."/>
            <person name="Wiegand S."/>
            <person name="Da Costa M.S."/>
            <person name="Lobo-Da-Cunha A."/>
            <person name="Jogler C."/>
            <person name="Lage O.M."/>
        </authorList>
    </citation>
    <scope>NUCLEOTIDE SEQUENCE [LARGE SCALE GENOMIC DNA]</scope>
    <source>
        <strain evidence="6 7">FF15</strain>
    </source>
</reference>
<feature type="compositionally biased region" description="Basic and acidic residues" evidence="4">
    <location>
        <begin position="403"/>
        <end position="427"/>
    </location>
</feature>
<dbReference type="CDD" id="cd00397">
    <property type="entry name" value="DNA_BRE_C"/>
    <property type="match status" value="1"/>
</dbReference>
<dbReference type="InterPro" id="IPR013762">
    <property type="entry name" value="Integrase-like_cat_sf"/>
</dbReference>
<sequence>MGSFYKDGSTYRYKFIDHAGKTRKLNFGRNKPSSRERGYLDSNVTHLVSCRKNGCLIEPRVQSWLTEIHGSPVAKKLAEWGLIAMPGVSTLGEYLTWLFDQKVNHWKDAEGNAVWSPATERDCIATKNYLIEYFKEGRAIHSITPGDAEEWLQWLRSDATRSNRSAAISKHVKRVRSWFGFAARKKWIQENPFCHLPICTQVDRERILYMSPEEAESVIAHLTCDQHRLFFVLGRFGGLRLPSEVAELRWSHFDFDANTLRIPPAKTKARTMPLWPEIRDYAWSEFMAWQDDCSRADDYVIHRHRTINRDGKSVISNKIVAYMKQAMKLAGLEDFHKPMQNLRTSCENDLRLIVPEGRLTEFMGHTSKVAELHYRKTTKQEFANFASVRRMASEELECPQNSMDHKQDQHGPEMSIHGRENGFQESA</sequence>
<dbReference type="Gene3D" id="1.10.443.10">
    <property type="entry name" value="Intergrase catalytic core"/>
    <property type="match status" value="1"/>
</dbReference>
<comment type="caution">
    <text evidence="6">The sequence shown here is derived from an EMBL/GenBank/DDBJ whole genome shotgun (WGS) entry which is preliminary data.</text>
</comment>
<evidence type="ECO:0000313" key="6">
    <source>
        <dbReference type="EMBL" id="MBA2116822.1"/>
    </source>
</evidence>